<dbReference type="EC" id="3.4.24.-" evidence="3"/>
<evidence type="ECO:0000256" key="1">
    <source>
        <dbReference type="ARBA" id="ARBA00023157"/>
    </source>
</evidence>
<dbReference type="GO" id="GO:0006508">
    <property type="term" value="P:proteolysis"/>
    <property type="evidence" value="ECO:0007669"/>
    <property type="project" value="UniProtKB-KW"/>
</dbReference>
<evidence type="ECO:0000313" key="5">
    <source>
        <dbReference type="Proteomes" id="UP000038045"/>
    </source>
</evidence>
<dbReference type="PROSITE" id="PS51864">
    <property type="entry name" value="ASTACIN"/>
    <property type="match status" value="1"/>
</dbReference>
<dbReference type="PANTHER" id="PTHR10127:SF877">
    <property type="entry name" value="ZINC METALLOPROTEINASE NAS-34"/>
    <property type="match status" value="1"/>
</dbReference>
<keyword evidence="2 3" id="KW-0645">Protease</keyword>
<feature type="domain" description="Peptidase M12A" evidence="4">
    <location>
        <begin position="38"/>
        <end position="212"/>
    </location>
</feature>
<protein>
    <recommendedName>
        <fullName evidence="3">Metalloendopeptidase</fullName>
        <ecNumber evidence="3">3.4.24.-</ecNumber>
    </recommendedName>
</protein>
<keyword evidence="1" id="KW-1015">Disulfide bond</keyword>
<keyword evidence="2 3" id="KW-0862">Zinc</keyword>
<evidence type="ECO:0000259" key="4">
    <source>
        <dbReference type="PROSITE" id="PS51864"/>
    </source>
</evidence>
<dbReference type="SMART" id="SM00235">
    <property type="entry name" value="ZnMc"/>
    <property type="match status" value="1"/>
</dbReference>
<proteinExistence type="predicted"/>
<dbReference type="InterPro" id="IPR001506">
    <property type="entry name" value="Peptidase_M12A"/>
</dbReference>
<organism evidence="5 6">
    <name type="scientific">Parastrongyloides trichosuri</name>
    <name type="common">Possum-specific nematode worm</name>
    <dbReference type="NCBI Taxonomy" id="131310"/>
    <lineage>
        <taxon>Eukaryota</taxon>
        <taxon>Metazoa</taxon>
        <taxon>Ecdysozoa</taxon>
        <taxon>Nematoda</taxon>
        <taxon>Chromadorea</taxon>
        <taxon>Rhabditida</taxon>
        <taxon>Tylenchina</taxon>
        <taxon>Panagrolaimomorpha</taxon>
        <taxon>Strongyloidoidea</taxon>
        <taxon>Strongyloididae</taxon>
        <taxon>Parastrongyloides</taxon>
    </lineage>
</organism>
<evidence type="ECO:0000313" key="6">
    <source>
        <dbReference type="WBParaSite" id="PTRK_0000176700.1"/>
    </source>
</evidence>
<evidence type="ECO:0000256" key="2">
    <source>
        <dbReference type="PROSITE-ProRule" id="PRU01211"/>
    </source>
</evidence>
<comment type="caution">
    <text evidence="2">Lacks conserved residue(s) required for the propagation of feature annotation.</text>
</comment>
<dbReference type="PANTHER" id="PTHR10127">
    <property type="entry name" value="DISCOIDIN, CUB, EGF, LAMININ , AND ZINC METALLOPROTEASE DOMAIN CONTAINING"/>
    <property type="match status" value="1"/>
</dbReference>
<keyword evidence="2 3" id="KW-0378">Hydrolase</keyword>
<keyword evidence="2 3" id="KW-0479">Metal-binding</keyword>
<dbReference type="InterPro" id="IPR006026">
    <property type="entry name" value="Peptidase_Metallo"/>
</dbReference>
<dbReference type="InterPro" id="IPR024079">
    <property type="entry name" value="MetalloPept_cat_dom_sf"/>
</dbReference>
<dbReference type="WBParaSite" id="PTRK_0000176700.1">
    <property type="protein sequence ID" value="PTRK_0000176700.1"/>
    <property type="gene ID" value="PTRK_0000176700"/>
</dbReference>
<feature type="binding site" evidence="2">
    <location>
        <position position="128"/>
    </location>
    <ligand>
        <name>Zn(2+)</name>
        <dbReference type="ChEBI" id="CHEBI:29105"/>
        <note>catalytic</note>
    </ligand>
</feature>
<dbReference type="Pfam" id="PF01400">
    <property type="entry name" value="Astacin"/>
    <property type="match status" value="1"/>
</dbReference>
<dbReference type="Proteomes" id="UP000038045">
    <property type="component" value="Unplaced"/>
</dbReference>
<dbReference type="AlphaFoldDB" id="A0A0N4Z442"/>
<reference evidence="6" key="1">
    <citation type="submission" date="2017-02" db="UniProtKB">
        <authorList>
            <consortium name="WormBaseParasite"/>
        </authorList>
    </citation>
    <scope>IDENTIFICATION</scope>
</reference>
<keyword evidence="5" id="KW-1185">Reference proteome</keyword>
<dbReference type="PRINTS" id="PR00480">
    <property type="entry name" value="ASTACIN"/>
</dbReference>
<dbReference type="SUPFAM" id="SSF55486">
    <property type="entry name" value="Metalloproteases ('zincins'), catalytic domain"/>
    <property type="match status" value="1"/>
</dbReference>
<name>A0A0N4Z442_PARTI</name>
<keyword evidence="2 3" id="KW-0482">Metalloprotease</keyword>
<sequence length="212" mass="24127">MLVKKVIIMLKFLIKELYNTSVLEKNETDDSIISRVKRTMLADLPFKWTFPIQYTIGPGLDAATIQRGLSLLSKETCLSFTRVSHFTKPGLSFVHGPECASFIGRVSLTRPQEITLNEECNYVTAVQHETSHALGVIHEFGRPDRDNHLTVNKDNIESKALKNFETNEASKILTYDLKFDHGSVMNYDRYAFSHNNKPTIDTKDPHYSQTMG</sequence>
<dbReference type="GO" id="GO:0004222">
    <property type="term" value="F:metalloendopeptidase activity"/>
    <property type="evidence" value="ECO:0007669"/>
    <property type="project" value="UniProtKB-UniRule"/>
</dbReference>
<accession>A0A0N4Z442</accession>
<comment type="cofactor">
    <cofactor evidence="2 3">
        <name>Zn(2+)</name>
        <dbReference type="ChEBI" id="CHEBI:29105"/>
    </cofactor>
    <text evidence="2 3">Binds 1 zinc ion per subunit.</text>
</comment>
<dbReference type="STRING" id="131310.A0A0N4Z442"/>
<feature type="active site" evidence="2">
    <location>
        <position position="129"/>
    </location>
</feature>
<dbReference type="GO" id="GO:0008270">
    <property type="term" value="F:zinc ion binding"/>
    <property type="evidence" value="ECO:0007669"/>
    <property type="project" value="UniProtKB-UniRule"/>
</dbReference>
<feature type="binding site" evidence="2">
    <location>
        <position position="138"/>
    </location>
    <ligand>
        <name>Zn(2+)</name>
        <dbReference type="ChEBI" id="CHEBI:29105"/>
        <note>catalytic</note>
    </ligand>
</feature>
<feature type="binding site" evidence="2">
    <location>
        <position position="132"/>
    </location>
    <ligand>
        <name>Zn(2+)</name>
        <dbReference type="ChEBI" id="CHEBI:29105"/>
        <note>catalytic</note>
    </ligand>
</feature>
<evidence type="ECO:0000256" key="3">
    <source>
        <dbReference type="RuleBase" id="RU361183"/>
    </source>
</evidence>
<dbReference type="Gene3D" id="3.40.390.10">
    <property type="entry name" value="Collagenase (Catalytic Domain)"/>
    <property type="match status" value="1"/>
</dbReference>